<protein>
    <submittedName>
        <fullName evidence="9">Transporter</fullName>
    </submittedName>
</protein>
<feature type="transmembrane region" description="Helical" evidence="8">
    <location>
        <begin position="192"/>
        <end position="212"/>
    </location>
</feature>
<feature type="transmembrane region" description="Helical" evidence="8">
    <location>
        <begin position="277"/>
        <end position="297"/>
    </location>
</feature>
<evidence type="ECO:0000256" key="4">
    <source>
        <dbReference type="ARBA" id="ARBA00022475"/>
    </source>
</evidence>
<comment type="similarity">
    <text evidence="2">Belongs to the multi antimicrobial extrusion (MATE) (TC 2.A.66.1) family.</text>
</comment>
<keyword evidence="10" id="KW-1185">Reference proteome</keyword>
<dbReference type="STRING" id="1150625.Q75_04465"/>
<evidence type="ECO:0000313" key="9">
    <source>
        <dbReference type="EMBL" id="KUP07759.1"/>
    </source>
</evidence>
<dbReference type="Pfam" id="PF01554">
    <property type="entry name" value="MatE"/>
    <property type="match status" value="2"/>
</dbReference>
<dbReference type="PIRSF" id="PIRSF006603">
    <property type="entry name" value="DinF"/>
    <property type="match status" value="1"/>
</dbReference>
<evidence type="ECO:0000313" key="10">
    <source>
        <dbReference type="Proteomes" id="UP000074108"/>
    </source>
</evidence>
<evidence type="ECO:0000256" key="1">
    <source>
        <dbReference type="ARBA" id="ARBA00004651"/>
    </source>
</evidence>
<dbReference type="GO" id="GO:0042910">
    <property type="term" value="F:xenobiotic transmembrane transporter activity"/>
    <property type="evidence" value="ECO:0007669"/>
    <property type="project" value="InterPro"/>
</dbReference>
<dbReference type="PANTHER" id="PTHR42925">
    <property type="entry name" value="MULTIDRUG AND TOXIN EFFLUX PROTEIN MATE FAMILY"/>
    <property type="match status" value="1"/>
</dbReference>
<feature type="transmembrane region" description="Helical" evidence="8">
    <location>
        <begin position="129"/>
        <end position="149"/>
    </location>
</feature>
<name>A0A147KAK5_9BACI</name>
<dbReference type="PANTHER" id="PTHR42925:SF1">
    <property type="entry name" value="VIRULENCE FACTOR MVIN"/>
    <property type="match status" value="1"/>
</dbReference>
<keyword evidence="7 8" id="KW-0472">Membrane</keyword>
<gene>
    <name evidence="9" type="ORF">Q75_04465</name>
</gene>
<sequence>MSNTAKKLTLFSLTWPIFIEVFLHMLMGNADTLMLSQYSDDSVAAVGVSNSILYLIIVMFGFITTGTSILISQNLGANKDRTAKEIAVTSLAANLAIGLMLSIGLFALSSHLLSLMNLQSELMEEASKYLKIVGGFAFIQALIMTNGAILRSYGFTKDAMYITIGMNILNIIGNYFFIFGPFGLPVLGVEGVAISTAGSRLIGLIVSFIVLLKRLDYTLPFSILKTVPKDHLKNLLQIGIPSAGEQLSYSASQFVITIFVNSLGTEALTTKVYTQNITLFIFMFSIALSQGTQILIGHQIGAGKYEDAYRRGIKSLKIAIFTTIVIAASFVLFSSDLFSLFTNNEKIIALGGTLLLINAFLEPGRSTNLVIINSLRAAGDVRFPVYVGIASMWGVSVLLSYLLGIVLGLGLIGIWISFLLDEWIRGILMVIRWRNKKWAEKSFVHGSSL</sequence>
<organism evidence="9 10">
    <name type="scientific">Bacillus coahuilensis p1.1.43</name>
    <dbReference type="NCBI Taxonomy" id="1150625"/>
    <lineage>
        <taxon>Bacteria</taxon>
        <taxon>Bacillati</taxon>
        <taxon>Bacillota</taxon>
        <taxon>Bacilli</taxon>
        <taxon>Bacillales</taxon>
        <taxon>Bacillaceae</taxon>
        <taxon>Bacillus</taxon>
    </lineage>
</organism>
<dbReference type="GO" id="GO:0015297">
    <property type="term" value="F:antiporter activity"/>
    <property type="evidence" value="ECO:0007669"/>
    <property type="project" value="InterPro"/>
</dbReference>
<keyword evidence="5 8" id="KW-0812">Transmembrane</keyword>
<dbReference type="GO" id="GO:0005886">
    <property type="term" value="C:plasma membrane"/>
    <property type="evidence" value="ECO:0007669"/>
    <property type="project" value="UniProtKB-SubCell"/>
</dbReference>
<feature type="transmembrane region" description="Helical" evidence="8">
    <location>
        <begin position="318"/>
        <end position="341"/>
    </location>
</feature>
<dbReference type="CDD" id="cd13134">
    <property type="entry name" value="MATE_like_8"/>
    <property type="match status" value="1"/>
</dbReference>
<dbReference type="AlphaFoldDB" id="A0A147KAK5"/>
<evidence type="ECO:0000256" key="5">
    <source>
        <dbReference type="ARBA" id="ARBA00022692"/>
    </source>
</evidence>
<dbReference type="NCBIfam" id="TIGR00797">
    <property type="entry name" value="matE"/>
    <property type="match status" value="1"/>
</dbReference>
<dbReference type="InterPro" id="IPR047135">
    <property type="entry name" value="YsiQ"/>
</dbReference>
<keyword evidence="4" id="KW-1003">Cell membrane</keyword>
<dbReference type="RefSeq" id="WP_059350534.1">
    <property type="nucleotide sequence ID" value="NZ_LDYG01000020.1"/>
</dbReference>
<dbReference type="OrthoDB" id="9806302at2"/>
<dbReference type="PATRIC" id="fig|1150625.3.peg.933"/>
<keyword evidence="3" id="KW-0813">Transport</keyword>
<evidence type="ECO:0000256" key="6">
    <source>
        <dbReference type="ARBA" id="ARBA00022989"/>
    </source>
</evidence>
<keyword evidence="6 8" id="KW-1133">Transmembrane helix</keyword>
<dbReference type="InterPro" id="IPR002528">
    <property type="entry name" value="MATE_fam"/>
</dbReference>
<evidence type="ECO:0000256" key="3">
    <source>
        <dbReference type="ARBA" id="ARBA00022448"/>
    </source>
</evidence>
<evidence type="ECO:0000256" key="2">
    <source>
        <dbReference type="ARBA" id="ARBA00010199"/>
    </source>
</evidence>
<proteinExistence type="inferred from homology"/>
<comment type="caution">
    <text evidence="9">The sequence shown here is derived from an EMBL/GenBank/DDBJ whole genome shotgun (WGS) entry which is preliminary data.</text>
</comment>
<dbReference type="EMBL" id="LDYG01000020">
    <property type="protein sequence ID" value="KUP07759.1"/>
    <property type="molecule type" value="Genomic_DNA"/>
</dbReference>
<evidence type="ECO:0000256" key="8">
    <source>
        <dbReference type="SAM" id="Phobius"/>
    </source>
</evidence>
<dbReference type="Proteomes" id="UP000074108">
    <property type="component" value="Unassembled WGS sequence"/>
</dbReference>
<feature type="transmembrane region" description="Helical" evidence="8">
    <location>
        <begin position="91"/>
        <end position="109"/>
    </location>
</feature>
<reference evidence="9 10" key="1">
    <citation type="journal article" date="2016" name="Front. Microbiol.">
        <title>Microevolution Analysis of Bacillus coahuilensis Unveils Differences in Phosphorus Acquisition Strategies and Their Regulation.</title>
        <authorList>
            <person name="Gomez-Lunar Z."/>
            <person name="Hernandez-Gonzalez I."/>
            <person name="Rodriguez-Torres M.D."/>
            <person name="Souza V."/>
            <person name="Olmedo-Alvarez G."/>
        </authorList>
    </citation>
    <scope>NUCLEOTIDE SEQUENCE [LARGE SCALE GENOMIC DNA]</scope>
    <source>
        <strain evidence="10">p1.1.43</strain>
    </source>
</reference>
<accession>A0A147KAK5</accession>
<feature type="transmembrane region" description="Helical" evidence="8">
    <location>
        <begin position="52"/>
        <end position="71"/>
    </location>
</feature>
<comment type="subcellular location">
    <subcellularLocation>
        <location evidence="1">Cell membrane</location>
        <topology evidence="1">Multi-pass membrane protein</topology>
    </subcellularLocation>
</comment>
<dbReference type="InterPro" id="IPR048279">
    <property type="entry name" value="MdtK-like"/>
</dbReference>
<feature type="transmembrane region" description="Helical" evidence="8">
    <location>
        <begin position="161"/>
        <end position="180"/>
    </location>
</feature>
<evidence type="ECO:0000256" key="7">
    <source>
        <dbReference type="ARBA" id="ARBA00023136"/>
    </source>
</evidence>